<dbReference type="EMBL" id="VSWD01000005">
    <property type="protein sequence ID" value="KAK3103460.1"/>
    <property type="molecule type" value="Genomic_DNA"/>
</dbReference>
<proteinExistence type="predicted"/>
<evidence type="ECO:0000313" key="2">
    <source>
        <dbReference type="Proteomes" id="UP001186944"/>
    </source>
</evidence>
<name>A0AA88YNY7_PINIB</name>
<accession>A0AA88YNY7</accession>
<protein>
    <submittedName>
        <fullName evidence="1">Uncharacterized protein</fullName>
    </submittedName>
</protein>
<reference evidence="1" key="1">
    <citation type="submission" date="2019-08" db="EMBL/GenBank/DDBJ databases">
        <title>The improved chromosome-level genome for the pearl oyster Pinctada fucata martensii using PacBio sequencing and Hi-C.</title>
        <authorList>
            <person name="Zheng Z."/>
        </authorList>
    </citation>
    <scope>NUCLEOTIDE SEQUENCE</scope>
    <source>
        <strain evidence="1">ZZ-2019</strain>
        <tissue evidence="1">Adductor muscle</tissue>
    </source>
</reference>
<gene>
    <name evidence="1" type="ORF">FSP39_019432</name>
</gene>
<dbReference type="Proteomes" id="UP001186944">
    <property type="component" value="Unassembled WGS sequence"/>
</dbReference>
<keyword evidence="2" id="KW-1185">Reference proteome</keyword>
<evidence type="ECO:0000313" key="1">
    <source>
        <dbReference type="EMBL" id="KAK3103460.1"/>
    </source>
</evidence>
<dbReference type="AlphaFoldDB" id="A0AA88YNY7"/>
<comment type="caution">
    <text evidence="1">The sequence shown here is derived from an EMBL/GenBank/DDBJ whole genome shotgun (WGS) entry which is preliminary data.</text>
</comment>
<sequence length="71" mass="7566">MSEPTRDIRLSLDPSLPVLRANAADDSTYSASCSNISLRSSRAASVRISWGIRTSGYRSWASDGGTSRGTS</sequence>
<organism evidence="1 2">
    <name type="scientific">Pinctada imbricata</name>
    <name type="common">Atlantic pearl-oyster</name>
    <name type="synonym">Pinctada martensii</name>
    <dbReference type="NCBI Taxonomy" id="66713"/>
    <lineage>
        <taxon>Eukaryota</taxon>
        <taxon>Metazoa</taxon>
        <taxon>Spiralia</taxon>
        <taxon>Lophotrochozoa</taxon>
        <taxon>Mollusca</taxon>
        <taxon>Bivalvia</taxon>
        <taxon>Autobranchia</taxon>
        <taxon>Pteriomorphia</taxon>
        <taxon>Pterioida</taxon>
        <taxon>Pterioidea</taxon>
        <taxon>Pteriidae</taxon>
        <taxon>Pinctada</taxon>
    </lineage>
</organism>